<proteinExistence type="predicted"/>
<evidence type="ECO:0000313" key="3">
    <source>
        <dbReference type="Proteomes" id="UP000054375"/>
    </source>
</evidence>
<comment type="caution">
    <text evidence="2">The sequence shown here is derived from an EMBL/GenBank/DDBJ whole genome shotgun (WGS) entry which is preliminary data.</text>
</comment>
<evidence type="ECO:0000313" key="2">
    <source>
        <dbReference type="EMBL" id="KUN60562.1"/>
    </source>
</evidence>
<evidence type="ECO:0000256" key="1">
    <source>
        <dbReference type="SAM" id="Phobius"/>
    </source>
</evidence>
<dbReference type="EMBL" id="LMWV01000031">
    <property type="protein sequence ID" value="KUN60562.1"/>
    <property type="molecule type" value="Genomic_DNA"/>
</dbReference>
<gene>
    <name evidence="2" type="ORF">AQJ54_35630</name>
</gene>
<feature type="transmembrane region" description="Helical" evidence="1">
    <location>
        <begin position="6"/>
        <end position="27"/>
    </location>
</feature>
<accession>A0A101RRS9</accession>
<reference evidence="2 3" key="1">
    <citation type="submission" date="2015-10" db="EMBL/GenBank/DDBJ databases">
        <title>Draft genome sequence of Streptomyces griseorubiginosus DSM 40469, type strain for the species Streptomyces griseorubiginosus.</title>
        <authorList>
            <person name="Ruckert C."/>
            <person name="Winkler A."/>
            <person name="Kalinowski J."/>
            <person name="Kampfer P."/>
            <person name="Glaeser S."/>
        </authorList>
    </citation>
    <scope>NUCLEOTIDE SEQUENCE [LARGE SCALE GENOMIC DNA]</scope>
    <source>
        <strain evidence="2 3">DSM 40469</strain>
    </source>
</reference>
<name>A0A101RRS9_9ACTN</name>
<dbReference type="Proteomes" id="UP000054375">
    <property type="component" value="Unassembled WGS sequence"/>
</dbReference>
<keyword evidence="1" id="KW-0472">Membrane</keyword>
<keyword evidence="1" id="KW-1133">Transmembrane helix</keyword>
<organism evidence="2 3">
    <name type="scientific">Streptomyces griseorubiginosus</name>
    <dbReference type="NCBI Taxonomy" id="67304"/>
    <lineage>
        <taxon>Bacteria</taxon>
        <taxon>Bacillati</taxon>
        <taxon>Actinomycetota</taxon>
        <taxon>Actinomycetes</taxon>
        <taxon>Kitasatosporales</taxon>
        <taxon>Streptomycetaceae</taxon>
        <taxon>Streptomyces</taxon>
    </lineage>
</organism>
<protein>
    <submittedName>
        <fullName evidence="2">Uncharacterized protein</fullName>
    </submittedName>
</protein>
<dbReference type="AlphaFoldDB" id="A0A101RRS9"/>
<keyword evidence="3" id="KW-1185">Reference proteome</keyword>
<sequence length="206" mass="22539">MTDLAVKVGTGALGGATASLFLASYVAQRQERGKLRAADLDALRSYIAQRLSHLALHWHRYSVTKSYPGQFLKSGSQDAMAVELVRLCLRLSERQQRRIRKQLVVIFGELTVTCAEELAMTPAFDGTHAPVAEPSKVGWRMIPTEAWQGTAVSKMEQLGDLSVGGGSLRAFADSMTEASKYDAVRRDFEALLKMVGGRPGLGRNKK</sequence>
<keyword evidence="1" id="KW-0812">Transmembrane</keyword>